<evidence type="ECO:0000313" key="1">
    <source>
        <dbReference type="EMBL" id="CAA3003346.1"/>
    </source>
</evidence>
<proteinExistence type="predicted"/>
<dbReference type="Proteomes" id="UP000594638">
    <property type="component" value="Unassembled WGS sequence"/>
</dbReference>
<keyword evidence="2" id="KW-1185">Reference proteome</keyword>
<reference evidence="1 2" key="1">
    <citation type="submission" date="2019-12" db="EMBL/GenBank/DDBJ databases">
        <authorList>
            <person name="Alioto T."/>
            <person name="Alioto T."/>
            <person name="Gomez Garrido J."/>
        </authorList>
    </citation>
    <scope>NUCLEOTIDE SEQUENCE [LARGE SCALE GENOMIC DNA]</scope>
</reference>
<feature type="non-terminal residue" evidence="1">
    <location>
        <position position="51"/>
    </location>
</feature>
<organism evidence="1 2">
    <name type="scientific">Olea europaea subsp. europaea</name>
    <dbReference type="NCBI Taxonomy" id="158383"/>
    <lineage>
        <taxon>Eukaryota</taxon>
        <taxon>Viridiplantae</taxon>
        <taxon>Streptophyta</taxon>
        <taxon>Embryophyta</taxon>
        <taxon>Tracheophyta</taxon>
        <taxon>Spermatophyta</taxon>
        <taxon>Magnoliopsida</taxon>
        <taxon>eudicotyledons</taxon>
        <taxon>Gunneridae</taxon>
        <taxon>Pentapetalae</taxon>
        <taxon>asterids</taxon>
        <taxon>lamiids</taxon>
        <taxon>Lamiales</taxon>
        <taxon>Oleaceae</taxon>
        <taxon>Oleeae</taxon>
        <taxon>Olea</taxon>
    </lineage>
</organism>
<accession>A0A8S0TG90</accession>
<protein>
    <submittedName>
        <fullName evidence="1">Uncharacterized protein</fullName>
    </submittedName>
</protein>
<name>A0A8S0TG90_OLEEU</name>
<feature type="non-terminal residue" evidence="1">
    <location>
        <position position="1"/>
    </location>
</feature>
<dbReference type="Gramene" id="OE9A090802T1">
    <property type="protein sequence ID" value="OE9A090802C1"/>
    <property type="gene ID" value="OE9A090802"/>
</dbReference>
<dbReference type="EMBL" id="CACTIH010005952">
    <property type="protein sequence ID" value="CAA3003346.1"/>
    <property type="molecule type" value="Genomic_DNA"/>
</dbReference>
<comment type="caution">
    <text evidence="1">The sequence shown here is derived from an EMBL/GenBank/DDBJ whole genome shotgun (WGS) entry which is preliminary data.</text>
</comment>
<evidence type="ECO:0000313" key="2">
    <source>
        <dbReference type="Proteomes" id="UP000594638"/>
    </source>
</evidence>
<gene>
    <name evidence="1" type="ORF">OLEA9_A090802</name>
</gene>
<dbReference type="AlphaFoldDB" id="A0A8S0TG90"/>
<sequence length="51" mass="5804">QMTAKALEAAGFLARFLKLNIILKDGDINNTFICHTATIINQQQLMTRLWL</sequence>